<protein>
    <submittedName>
        <fullName evidence="1">Uncharacterized protein</fullName>
    </submittedName>
</protein>
<evidence type="ECO:0000313" key="2">
    <source>
        <dbReference type="Proteomes" id="UP001152795"/>
    </source>
</evidence>
<dbReference type="AlphaFoldDB" id="A0A7D9K6P6"/>
<comment type="caution">
    <text evidence="1">The sequence shown here is derived from an EMBL/GenBank/DDBJ whole genome shotgun (WGS) entry which is preliminary data.</text>
</comment>
<gene>
    <name evidence="1" type="ORF">PACLA_8A089125</name>
</gene>
<feature type="non-terminal residue" evidence="1">
    <location>
        <position position="1"/>
    </location>
</feature>
<sequence length="72" mass="7797">DPVQFKINGIVPGSLPPTLTNVYCSNVNSNVQCIAMHIETTKLGFYISLFENNNPSDKPTDAEVAITKLSGE</sequence>
<reference evidence="1" key="1">
    <citation type="submission" date="2020-04" db="EMBL/GenBank/DDBJ databases">
        <authorList>
            <person name="Alioto T."/>
            <person name="Alioto T."/>
            <person name="Gomez Garrido J."/>
        </authorList>
    </citation>
    <scope>NUCLEOTIDE SEQUENCE</scope>
    <source>
        <strain evidence="1">A484AB</strain>
    </source>
</reference>
<dbReference type="Proteomes" id="UP001152795">
    <property type="component" value="Unassembled WGS sequence"/>
</dbReference>
<feature type="non-terminal residue" evidence="1">
    <location>
        <position position="72"/>
    </location>
</feature>
<dbReference type="EMBL" id="CACRXK020029342">
    <property type="protein sequence ID" value="CAB4042032.1"/>
    <property type="molecule type" value="Genomic_DNA"/>
</dbReference>
<evidence type="ECO:0000313" key="1">
    <source>
        <dbReference type="EMBL" id="CAB4042032.1"/>
    </source>
</evidence>
<name>A0A7D9K6P6_PARCT</name>
<organism evidence="1 2">
    <name type="scientific">Paramuricea clavata</name>
    <name type="common">Red gorgonian</name>
    <name type="synonym">Violescent sea-whip</name>
    <dbReference type="NCBI Taxonomy" id="317549"/>
    <lineage>
        <taxon>Eukaryota</taxon>
        <taxon>Metazoa</taxon>
        <taxon>Cnidaria</taxon>
        <taxon>Anthozoa</taxon>
        <taxon>Octocorallia</taxon>
        <taxon>Malacalcyonacea</taxon>
        <taxon>Plexauridae</taxon>
        <taxon>Paramuricea</taxon>
    </lineage>
</organism>
<proteinExistence type="predicted"/>
<keyword evidence="2" id="KW-1185">Reference proteome</keyword>
<accession>A0A7D9K6P6</accession>